<organism evidence="2 3">
    <name type="scientific">Corynebacterium tapiri</name>
    <dbReference type="NCBI Taxonomy" id="1448266"/>
    <lineage>
        <taxon>Bacteria</taxon>
        <taxon>Bacillati</taxon>
        <taxon>Actinomycetota</taxon>
        <taxon>Actinomycetes</taxon>
        <taxon>Mycobacteriales</taxon>
        <taxon>Corynebacteriaceae</taxon>
        <taxon>Corynebacterium</taxon>
    </lineage>
</organism>
<dbReference type="RefSeq" id="WP_139465231.1">
    <property type="nucleotide sequence ID" value="NZ_VDHJ01000005.1"/>
</dbReference>
<evidence type="ECO:0000256" key="1">
    <source>
        <dbReference type="SAM" id="Phobius"/>
    </source>
</evidence>
<gene>
    <name evidence="2" type="ORF">FHE74_04050</name>
</gene>
<feature type="transmembrane region" description="Helical" evidence="1">
    <location>
        <begin position="34"/>
        <end position="53"/>
    </location>
</feature>
<proteinExistence type="predicted"/>
<dbReference type="AlphaFoldDB" id="A0A5C4U469"/>
<reference evidence="2 3" key="1">
    <citation type="submission" date="2019-06" db="EMBL/GenBank/DDBJ databases">
        <authorList>
            <person name="Li J."/>
        </authorList>
    </citation>
    <scope>NUCLEOTIDE SEQUENCE [LARGE SCALE GENOMIC DNA]</scope>
    <source>
        <strain evidence="2 3">LMG 28165</strain>
    </source>
</reference>
<feature type="transmembrane region" description="Helical" evidence="1">
    <location>
        <begin position="143"/>
        <end position="160"/>
    </location>
</feature>
<keyword evidence="1" id="KW-0472">Membrane</keyword>
<feature type="transmembrane region" description="Helical" evidence="1">
    <location>
        <begin position="65"/>
        <end position="83"/>
    </location>
</feature>
<dbReference type="EMBL" id="VDHJ01000005">
    <property type="protein sequence ID" value="TNL98386.1"/>
    <property type="molecule type" value="Genomic_DNA"/>
</dbReference>
<feature type="transmembrane region" description="Helical" evidence="1">
    <location>
        <begin position="117"/>
        <end position="137"/>
    </location>
</feature>
<feature type="transmembrane region" description="Helical" evidence="1">
    <location>
        <begin position="6"/>
        <end position="27"/>
    </location>
</feature>
<sequence>MLVVAIIIAEVLFWVLLFGGLAVRYIAGMKSVGMVMLALTPAIDLILLALTYADLSGGGHSKFVHGLSAFYIGYSLALGPVAIKAMDQRAVKRFGGHQPEPRAESTYAEQLSLWKRALVGSAVTIVLLAIGVAIVGAQGSFWLLYWTITAVFVPISWWFIGPYRELKKTR</sequence>
<keyword evidence="1" id="KW-0812">Transmembrane</keyword>
<dbReference type="Proteomes" id="UP000312032">
    <property type="component" value="Unassembled WGS sequence"/>
</dbReference>
<evidence type="ECO:0008006" key="4">
    <source>
        <dbReference type="Google" id="ProtNLM"/>
    </source>
</evidence>
<keyword evidence="3" id="KW-1185">Reference proteome</keyword>
<protein>
    <recommendedName>
        <fullName evidence="4">Membrane protein YmcC</fullName>
    </recommendedName>
</protein>
<accession>A0A5C4U469</accession>
<evidence type="ECO:0000313" key="2">
    <source>
        <dbReference type="EMBL" id="TNL98386.1"/>
    </source>
</evidence>
<keyword evidence="1" id="KW-1133">Transmembrane helix</keyword>
<name>A0A5C4U469_9CORY</name>
<dbReference type="OrthoDB" id="2082317at2"/>
<evidence type="ECO:0000313" key="3">
    <source>
        <dbReference type="Proteomes" id="UP000312032"/>
    </source>
</evidence>
<comment type="caution">
    <text evidence="2">The sequence shown here is derived from an EMBL/GenBank/DDBJ whole genome shotgun (WGS) entry which is preliminary data.</text>
</comment>